<evidence type="ECO:0000256" key="13">
    <source>
        <dbReference type="RuleBase" id="RU003848"/>
    </source>
</evidence>
<dbReference type="NCBIfam" id="NF006292">
    <property type="entry name" value="PRK08475.1"/>
    <property type="match status" value="1"/>
</dbReference>
<keyword evidence="8 12" id="KW-0066">ATP synthesis</keyword>
<accession>A0A0M4TLC3</accession>
<evidence type="ECO:0000256" key="1">
    <source>
        <dbReference type="ARBA" id="ARBA00022448"/>
    </source>
</evidence>
<sequence>MKIKILFFLALPFLAYASGHGGTNYDIVERTLNFLLFFAILVYFAAKPLKALYQSRIDRISNKLESIQEKLRDSKAKKDDALKRVEEAKQNANSLIETAKKEALNLAAKVKSDVQNDIINLQKSYKEQKEFEERKMTKGVVNEILSDIFSSDSLKVDQKELVNIILKKVS</sequence>
<dbReference type="GO" id="GO:0005886">
    <property type="term" value="C:plasma membrane"/>
    <property type="evidence" value="ECO:0007669"/>
    <property type="project" value="UniProtKB-SubCell"/>
</dbReference>
<evidence type="ECO:0000256" key="2">
    <source>
        <dbReference type="ARBA" id="ARBA00022547"/>
    </source>
</evidence>
<organism evidence="16 17">
    <name type="scientific">Campylobacter concisus</name>
    <dbReference type="NCBI Taxonomy" id="199"/>
    <lineage>
        <taxon>Bacteria</taxon>
        <taxon>Pseudomonadati</taxon>
        <taxon>Campylobacterota</taxon>
        <taxon>Epsilonproteobacteria</taxon>
        <taxon>Campylobacterales</taxon>
        <taxon>Campylobacteraceae</taxon>
        <taxon>Campylobacter</taxon>
    </lineage>
</organism>
<evidence type="ECO:0000256" key="14">
    <source>
        <dbReference type="SAM" id="Coils"/>
    </source>
</evidence>
<evidence type="ECO:0000256" key="3">
    <source>
        <dbReference type="ARBA" id="ARBA00022692"/>
    </source>
</evidence>
<comment type="function">
    <text evidence="9 12">F(1)F(0) ATP synthase produces ATP from ADP in the presence of a proton or sodium gradient. F-type ATPases consist of two structural domains, F(1) containing the extramembraneous catalytic core and F(0) containing the membrane proton channel, linked together by a central stalk and a peripheral stalk. During catalysis, ATP synthesis in the catalytic domain of F(1) is coupled via a rotary mechanism of the central stalk subunits to proton translocation.</text>
</comment>
<dbReference type="GO" id="GO:0045259">
    <property type="term" value="C:proton-transporting ATP synthase complex"/>
    <property type="evidence" value="ECO:0007669"/>
    <property type="project" value="UniProtKB-KW"/>
</dbReference>
<feature type="chain" id="PRO_5005802196" description="ATP synthase subunit b" evidence="15">
    <location>
        <begin position="18"/>
        <end position="170"/>
    </location>
</feature>
<keyword evidence="6 12" id="KW-0406">Ion transport</keyword>
<feature type="signal peptide" evidence="15">
    <location>
        <begin position="1"/>
        <end position="17"/>
    </location>
</feature>
<keyword evidence="15" id="KW-0732">Signal</keyword>
<keyword evidence="16" id="KW-0378">Hydrolase</keyword>
<evidence type="ECO:0000256" key="15">
    <source>
        <dbReference type="SAM" id="SignalP"/>
    </source>
</evidence>
<dbReference type="InterPro" id="IPR002146">
    <property type="entry name" value="ATP_synth_b/b'su_bac/chlpt"/>
</dbReference>
<comment type="function">
    <text evidence="10">Component of the F(0) channel, it forms part of the peripheral stalk, linking F(1) to F(0). The b'-subunit is a diverged and duplicated form of b found in plants and photosynthetic bacteria.</text>
</comment>
<evidence type="ECO:0000256" key="12">
    <source>
        <dbReference type="HAMAP-Rule" id="MF_01398"/>
    </source>
</evidence>
<evidence type="ECO:0000313" key="17">
    <source>
        <dbReference type="Proteomes" id="UP000066049"/>
    </source>
</evidence>
<keyword evidence="1 12" id="KW-0813">Transport</keyword>
<dbReference type="AlphaFoldDB" id="A0A0M4TLC3"/>
<evidence type="ECO:0000256" key="5">
    <source>
        <dbReference type="ARBA" id="ARBA00022989"/>
    </source>
</evidence>
<protein>
    <recommendedName>
        <fullName evidence="12">ATP synthase subunit b</fullName>
    </recommendedName>
    <alternativeName>
        <fullName evidence="12">ATP synthase F(0) sector subunit b</fullName>
    </alternativeName>
    <alternativeName>
        <fullName evidence="12">ATPase subunit I</fullName>
    </alternativeName>
    <alternativeName>
        <fullName evidence="12">F-type ATPase subunit b</fullName>
        <shortName evidence="12">F-ATPase subunit b</shortName>
    </alternativeName>
</protein>
<keyword evidence="12" id="KW-1003">Cell membrane</keyword>
<comment type="similarity">
    <text evidence="12 13">Belongs to the ATPase B chain family.</text>
</comment>
<gene>
    <name evidence="12 16" type="primary">atpF</name>
    <name evidence="16" type="ORF">CCON33237_0451</name>
</gene>
<comment type="subcellular location">
    <subcellularLocation>
        <location evidence="12">Cell membrane</location>
        <topology evidence="12">Single-pass membrane protein</topology>
    </subcellularLocation>
    <subcellularLocation>
        <location evidence="11">Endomembrane system</location>
        <topology evidence="11">Single-pass membrane protein</topology>
    </subcellularLocation>
</comment>
<dbReference type="GO" id="GO:0012505">
    <property type="term" value="C:endomembrane system"/>
    <property type="evidence" value="ECO:0007669"/>
    <property type="project" value="UniProtKB-SubCell"/>
</dbReference>
<evidence type="ECO:0000313" key="16">
    <source>
        <dbReference type="EMBL" id="ALF47156.1"/>
    </source>
</evidence>
<keyword evidence="2 12" id="KW-0138">CF(0)</keyword>
<keyword evidence="5 12" id="KW-1133">Transmembrane helix</keyword>
<name>A0A0M4TLC3_9BACT</name>
<feature type="coiled-coil region" evidence="14">
    <location>
        <begin position="50"/>
        <end position="109"/>
    </location>
</feature>
<keyword evidence="7 12" id="KW-0472">Membrane</keyword>
<evidence type="ECO:0000256" key="8">
    <source>
        <dbReference type="ARBA" id="ARBA00023310"/>
    </source>
</evidence>
<proteinExistence type="inferred from homology"/>
<dbReference type="KEGG" id="ccoc:CCON33237_0451"/>
<comment type="subunit">
    <text evidence="12">F-type ATPases have 2 components, F(1) - the catalytic core - and F(0) - the membrane proton channel. F(1) has five subunits: alpha(3), beta(3), gamma(1), delta(1), epsilon(1). F(0) has three main subunits: a(1), b(2) and c(10-14). The alpha and beta chains form an alternating ring which encloses part of the gamma chain. F(1) is attached to F(0) by a central stalk formed by the gamma and epsilon chains, while a peripheral stalk is formed by the delta and b chains.</text>
</comment>
<evidence type="ECO:0000256" key="10">
    <source>
        <dbReference type="ARBA" id="ARBA00025614"/>
    </source>
</evidence>
<dbReference type="CDD" id="cd06503">
    <property type="entry name" value="ATP-synt_Fo_b"/>
    <property type="match status" value="1"/>
</dbReference>
<dbReference type="PATRIC" id="fig|199.248.peg.478"/>
<keyword evidence="4 12" id="KW-0375">Hydrogen ion transport</keyword>
<evidence type="ECO:0000256" key="6">
    <source>
        <dbReference type="ARBA" id="ARBA00023065"/>
    </source>
</evidence>
<evidence type="ECO:0000256" key="11">
    <source>
        <dbReference type="ARBA" id="ARBA00037847"/>
    </source>
</evidence>
<dbReference type="GeneID" id="28662121"/>
<evidence type="ECO:0000256" key="4">
    <source>
        <dbReference type="ARBA" id="ARBA00022781"/>
    </source>
</evidence>
<dbReference type="Pfam" id="PF00430">
    <property type="entry name" value="ATP-synt_B"/>
    <property type="match status" value="1"/>
</dbReference>
<dbReference type="Proteomes" id="UP000066049">
    <property type="component" value="Chromosome"/>
</dbReference>
<dbReference type="GO" id="GO:0016787">
    <property type="term" value="F:hydrolase activity"/>
    <property type="evidence" value="ECO:0007669"/>
    <property type="project" value="UniProtKB-KW"/>
</dbReference>
<dbReference type="EMBL" id="CP012541">
    <property type="protein sequence ID" value="ALF47156.1"/>
    <property type="molecule type" value="Genomic_DNA"/>
</dbReference>
<keyword evidence="3 12" id="KW-0812">Transmembrane</keyword>
<dbReference type="HAMAP" id="MF_01398">
    <property type="entry name" value="ATP_synth_b_bprime"/>
    <property type="match status" value="1"/>
</dbReference>
<feature type="transmembrane region" description="Helical" evidence="12">
    <location>
        <begin position="27"/>
        <end position="46"/>
    </location>
</feature>
<reference evidence="17" key="1">
    <citation type="submission" date="2015-08" db="EMBL/GenBank/DDBJ databases">
        <title>Comparative genomics of the Campylobacter concisus group.</title>
        <authorList>
            <person name="Miller W.G."/>
            <person name="Yee E."/>
            <person name="Chapman M.H."/>
            <person name="Huynh S."/>
            <person name="Bono J.L."/>
            <person name="On S.L.W."/>
            <person name="St Leger J."/>
            <person name="Foster G."/>
            <person name="Parker C.T."/>
        </authorList>
    </citation>
    <scope>NUCLEOTIDE SEQUENCE [LARGE SCALE GENOMIC DNA]</scope>
    <source>
        <strain evidence="17">ATCC 33237</strain>
    </source>
</reference>
<evidence type="ECO:0000256" key="9">
    <source>
        <dbReference type="ARBA" id="ARBA00025198"/>
    </source>
</evidence>
<evidence type="ECO:0000256" key="7">
    <source>
        <dbReference type="ARBA" id="ARBA00023136"/>
    </source>
</evidence>
<dbReference type="GO" id="GO:0046933">
    <property type="term" value="F:proton-transporting ATP synthase activity, rotational mechanism"/>
    <property type="evidence" value="ECO:0007669"/>
    <property type="project" value="UniProtKB-UniRule"/>
</dbReference>
<keyword evidence="14" id="KW-0175">Coiled coil</keyword>
<dbReference type="RefSeq" id="WP_054196219.1">
    <property type="nucleotide sequence ID" value="NZ_CABMKQ010000002.1"/>
</dbReference>